<gene>
    <name evidence="17" type="primary">mutY</name>
    <name evidence="17" type="ORF">AACH11_06585</name>
</gene>
<dbReference type="CDD" id="cd00056">
    <property type="entry name" value="ENDO3c"/>
    <property type="match status" value="1"/>
</dbReference>
<dbReference type="SMART" id="SM00478">
    <property type="entry name" value="ENDO3c"/>
    <property type="match status" value="1"/>
</dbReference>
<comment type="cofactor">
    <cofactor evidence="14">
        <name>[4Fe-4S] cluster</name>
        <dbReference type="ChEBI" id="CHEBI:49883"/>
    </cofactor>
    <text evidence="14">Binds 1 [4Fe-4S] cluster.</text>
</comment>
<dbReference type="InterPro" id="IPR005760">
    <property type="entry name" value="A/G_AdeGlyc_MutY"/>
</dbReference>
<comment type="function">
    <text evidence="2">Adenine glycosylase active on G-A mispairs. MutY also corrects error-prone DNA synthesis past GO lesions which are due to the oxidatively damaged form of guanine: 7,8-dihydro-8-oxoguanine (8-oxo-dGTP).</text>
</comment>
<evidence type="ECO:0000256" key="6">
    <source>
        <dbReference type="ARBA" id="ARBA00022485"/>
    </source>
</evidence>
<dbReference type="NCBIfam" id="TIGR01084">
    <property type="entry name" value="mutY"/>
    <property type="match status" value="1"/>
</dbReference>
<dbReference type="Pfam" id="PF10576">
    <property type="entry name" value="EndIII_4Fe-2S"/>
    <property type="match status" value="1"/>
</dbReference>
<evidence type="ECO:0000256" key="10">
    <source>
        <dbReference type="ARBA" id="ARBA00023004"/>
    </source>
</evidence>
<keyword evidence="9 17" id="KW-0378">Hydrolase</keyword>
<dbReference type="Proteomes" id="UP001368500">
    <property type="component" value="Unassembled WGS sequence"/>
</dbReference>
<comment type="similarity">
    <text evidence="3 14">Belongs to the Nth/MutY family.</text>
</comment>
<keyword evidence="12" id="KW-0234">DNA repair</keyword>
<keyword evidence="10 14" id="KW-0408">Iron</keyword>
<evidence type="ECO:0000313" key="18">
    <source>
        <dbReference type="Proteomes" id="UP001368500"/>
    </source>
</evidence>
<keyword evidence="11" id="KW-0411">Iron-sulfur</keyword>
<evidence type="ECO:0000256" key="4">
    <source>
        <dbReference type="ARBA" id="ARBA00012045"/>
    </source>
</evidence>
<evidence type="ECO:0000259" key="16">
    <source>
        <dbReference type="SMART" id="SM00478"/>
    </source>
</evidence>
<evidence type="ECO:0000256" key="9">
    <source>
        <dbReference type="ARBA" id="ARBA00022801"/>
    </source>
</evidence>
<evidence type="ECO:0000256" key="2">
    <source>
        <dbReference type="ARBA" id="ARBA00002933"/>
    </source>
</evidence>
<evidence type="ECO:0000256" key="13">
    <source>
        <dbReference type="ARBA" id="ARBA00023295"/>
    </source>
</evidence>
<keyword evidence="7" id="KW-0479">Metal-binding</keyword>
<dbReference type="GO" id="GO:0000701">
    <property type="term" value="F:purine-specific mismatch base pair DNA N-glycosylase activity"/>
    <property type="evidence" value="ECO:0007669"/>
    <property type="project" value="UniProtKB-EC"/>
</dbReference>
<dbReference type="SUPFAM" id="SSF48150">
    <property type="entry name" value="DNA-glycosylase"/>
    <property type="match status" value="1"/>
</dbReference>
<dbReference type="SUPFAM" id="SSF55811">
    <property type="entry name" value="Nudix"/>
    <property type="match status" value="1"/>
</dbReference>
<keyword evidence="6" id="KW-0004">4Fe-4S</keyword>
<dbReference type="PANTHER" id="PTHR42944">
    <property type="entry name" value="ADENINE DNA GLYCOSYLASE"/>
    <property type="match status" value="1"/>
</dbReference>
<dbReference type="InterPro" id="IPR015797">
    <property type="entry name" value="NUDIX_hydrolase-like_dom_sf"/>
</dbReference>
<dbReference type="Gene3D" id="1.10.340.30">
    <property type="entry name" value="Hypothetical protein, domain 2"/>
    <property type="match status" value="1"/>
</dbReference>
<dbReference type="InterPro" id="IPR011257">
    <property type="entry name" value="DNA_glycosylase"/>
</dbReference>
<evidence type="ECO:0000256" key="3">
    <source>
        <dbReference type="ARBA" id="ARBA00008343"/>
    </source>
</evidence>
<evidence type="ECO:0000256" key="14">
    <source>
        <dbReference type="RuleBase" id="RU365096"/>
    </source>
</evidence>
<dbReference type="PANTHER" id="PTHR42944:SF1">
    <property type="entry name" value="ADENINE DNA GLYCOSYLASE"/>
    <property type="match status" value="1"/>
</dbReference>
<organism evidence="17 18">
    <name type="scientific">Pseudaquabacterium rugosum</name>
    <dbReference type="NCBI Taxonomy" id="2984194"/>
    <lineage>
        <taxon>Bacteria</taxon>
        <taxon>Pseudomonadati</taxon>
        <taxon>Pseudomonadota</taxon>
        <taxon>Betaproteobacteria</taxon>
        <taxon>Burkholderiales</taxon>
        <taxon>Sphaerotilaceae</taxon>
        <taxon>Pseudaquabacterium</taxon>
    </lineage>
</organism>
<keyword evidence="18" id="KW-1185">Reference proteome</keyword>
<feature type="domain" description="HhH-GPD" evidence="16">
    <location>
        <begin position="54"/>
        <end position="205"/>
    </location>
</feature>
<dbReference type="Pfam" id="PF00730">
    <property type="entry name" value="HhH-GPD"/>
    <property type="match status" value="1"/>
</dbReference>
<comment type="caution">
    <text evidence="17">The sequence shown here is derived from an EMBL/GenBank/DDBJ whole genome shotgun (WGS) entry which is preliminary data.</text>
</comment>
<dbReference type="Gene3D" id="1.10.1670.10">
    <property type="entry name" value="Helix-hairpin-Helix base-excision DNA repair enzymes (C-terminal)"/>
    <property type="match status" value="1"/>
</dbReference>
<comment type="catalytic activity">
    <reaction evidence="1 14">
        <text>Hydrolyzes free adenine bases from 7,8-dihydro-8-oxoguanine:adenine mismatched double-stranded DNA, leaving an apurinic site.</text>
        <dbReference type="EC" id="3.2.2.31"/>
    </reaction>
</comment>
<dbReference type="CDD" id="cd03431">
    <property type="entry name" value="NUDIX_DNA_Glycosylase_C-MutY"/>
    <property type="match status" value="1"/>
</dbReference>
<dbReference type="Pfam" id="PF14815">
    <property type="entry name" value="NUDIX_4"/>
    <property type="match status" value="1"/>
</dbReference>
<keyword evidence="13 14" id="KW-0326">Glycosidase</keyword>
<evidence type="ECO:0000256" key="1">
    <source>
        <dbReference type="ARBA" id="ARBA00000843"/>
    </source>
</evidence>
<evidence type="ECO:0000256" key="7">
    <source>
        <dbReference type="ARBA" id="ARBA00022723"/>
    </source>
</evidence>
<reference evidence="17 18" key="1">
    <citation type="submission" date="2024-04" db="EMBL/GenBank/DDBJ databases">
        <title>Novel species of the genus Ideonella isolated from streams.</title>
        <authorList>
            <person name="Lu H."/>
        </authorList>
    </citation>
    <scope>NUCLEOTIDE SEQUENCE [LARGE SCALE GENOMIC DNA]</scope>
    <source>
        <strain evidence="17 18">BYS139W</strain>
    </source>
</reference>
<dbReference type="InterPro" id="IPR029119">
    <property type="entry name" value="MutY_C"/>
</dbReference>
<keyword evidence="8 14" id="KW-0227">DNA damage</keyword>
<evidence type="ECO:0000256" key="8">
    <source>
        <dbReference type="ARBA" id="ARBA00022763"/>
    </source>
</evidence>
<evidence type="ECO:0000256" key="12">
    <source>
        <dbReference type="ARBA" id="ARBA00023204"/>
    </source>
</evidence>
<protein>
    <recommendedName>
        <fullName evidence="5 14">Adenine DNA glycosylase</fullName>
        <ecNumber evidence="4 14">3.2.2.31</ecNumber>
    </recommendedName>
</protein>
<dbReference type="EMBL" id="JBBUTF010000005">
    <property type="protein sequence ID" value="MEK8025623.1"/>
    <property type="molecule type" value="Genomic_DNA"/>
</dbReference>
<feature type="region of interest" description="Disordered" evidence="15">
    <location>
        <begin position="363"/>
        <end position="383"/>
    </location>
</feature>
<name>A0ABU9B7R1_9BURK</name>
<dbReference type="InterPro" id="IPR003265">
    <property type="entry name" value="HhH-GPD_domain"/>
</dbReference>
<accession>A0ABU9B7R1</accession>
<dbReference type="RefSeq" id="WP_341373406.1">
    <property type="nucleotide sequence ID" value="NZ_JBBUTF010000005.1"/>
</dbReference>
<evidence type="ECO:0000256" key="11">
    <source>
        <dbReference type="ARBA" id="ARBA00023014"/>
    </source>
</evidence>
<dbReference type="EC" id="3.2.2.31" evidence="4 14"/>
<evidence type="ECO:0000256" key="5">
    <source>
        <dbReference type="ARBA" id="ARBA00022023"/>
    </source>
</evidence>
<dbReference type="InterPro" id="IPR023170">
    <property type="entry name" value="HhH_base_excis_C"/>
</dbReference>
<dbReference type="Gene3D" id="3.90.79.10">
    <property type="entry name" value="Nucleoside Triphosphate Pyrophosphohydrolase"/>
    <property type="match status" value="1"/>
</dbReference>
<evidence type="ECO:0000256" key="15">
    <source>
        <dbReference type="SAM" id="MobiDB-lite"/>
    </source>
</evidence>
<evidence type="ECO:0000313" key="17">
    <source>
        <dbReference type="EMBL" id="MEK8025623.1"/>
    </source>
</evidence>
<dbReference type="InterPro" id="IPR003651">
    <property type="entry name" value="Endonuclease3_FeS-loop_motif"/>
</dbReference>
<dbReference type="InterPro" id="IPR000445">
    <property type="entry name" value="HhH_motif"/>
</dbReference>
<proteinExistence type="inferred from homology"/>
<dbReference type="InterPro" id="IPR044298">
    <property type="entry name" value="MIG/MutY"/>
</dbReference>
<dbReference type="Pfam" id="PF00633">
    <property type="entry name" value="HHH"/>
    <property type="match status" value="1"/>
</dbReference>
<sequence length="383" mass="42476">MPVAPDRVAVWSATEAPASGLSAQLIAWQRQHGRHALPWQGTRDPYRVWLSEIMLQQTQVTTVLGYYERFLQHFPDVAALAAAPQDAVLAQWAGLGYYSRARNLHRCAQDVVGRFGGAFPSDPADLESLPGIGRSTAAAIAAFCFGRRTAICDGNVRRVLSRVLGFDEDLAQAAAQRRLWDIAEALLPAQDIEAYTQGLMDLGATLCTPRRPDCERCPWRDTCVARAQQRQADYPRRSRRLQRGRRDIVWLWLQEADGAVWLCQRPQTGIWAGLWCLPECDDLAQARAVGAALGVRPQVLAPFKHVLTHQDLWLQPVLLRLSPDVDVQAVERHLRGLGPQEPVPAACRRVLPHQRAAHGLPAPLQRLLESPPQPAPADLFSPG</sequence>